<feature type="region of interest" description="Disordered" evidence="1">
    <location>
        <begin position="48"/>
        <end position="69"/>
    </location>
</feature>
<accession>A0A4U5NDF2</accession>
<protein>
    <submittedName>
        <fullName evidence="2">Uncharacterized protein</fullName>
    </submittedName>
</protein>
<dbReference type="EMBL" id="AZBU02000004">
    <property type="protein sequence ID" value="TKR80521.1"/>
    <property type="molecule type" value="Genomic_DNA"/>
</dbReference>
<dbReference type="Proteomes" id="UP000298663">
    <property type="component" value="Unassembled WGS sequence"/>
</dbReference>
<feature type="compositionally biased region" description="Polar residues" evidence="1">
    <location>
        <begin position="51"/>
        <end position="69"/>
    </location>
</feature>
<organism evidence="2 3">
    <name type="scientific">Steinernema carpocapsae</name>
    <name type="common">Entomopathogenic nematode</name>
    <dbReference type="NCBI Taxonomy" id="34508"/>
    <lineage>
        <taxon>Eukaryota</taxon>
        <taxon>Metazoa</taxon>
        <taxon>Ecdysozoa</taxon>
        <taxon>Nematoda</taxon>
        <taxon>Chromadorea</taxon>
        <taxon>Rhabditida</taxon>
        <taxon>Tylenchina</taxon>
        <taxon>Panagrolaimomorpha</taxon>
        <taxon>Strongyloidoidea</taxon>
        <taxon>Steinernematidae</taxon>
        <taxon>Steinernema</taxon>
    </lineage>
</organism>
<proteinExistence type="predicted"/>
<sequence>MRNAAIRKNLLIEISVLEEVPETQVHSSKRMNEGNYWKRIIKKPLIVEQKPQPNQNKDSEMNVVTSGSL</sequence>
<evidence type="ECO:0000256" key="1">
    <source>
        <dbReference type="SAM" id="MobiDB-lite"/>
    </source>
</evidence>
<comment type="caution">
    <text evidence="2">The sequence shown here is derived from an EMBL/GenBank/DDBJ whole genome shotgun (WGS) entry which is preliminary data.</text>
</comment>
<reference evidence="2 3" key="2">
    <citation type="journal article" date="2019" name="G3 (Bethesda)">
        <title>Hybrid Assembly of the Genome of the Entomopathogenic Nematode Steinernema carpocapsae Identifies the X-Chromosome.</title>
        <authorList>
            <person name="Serra L."/>
            <person name="Macchietto M."/>
            <person name="Macias-Munoz A."/>
            <person name="McGill C.J."/>
            <person name="Rodriguez I.M."/>
            <person name="Rodriguez B."/>
            <person name="Murad R."/>
            <person name="Mortazavi A."/>
        </authorList>
    </citation>
    <scope>NUCLEOTIDE SEQUENCE [LARGE SCALE GENOMIC DNA]</scope>
    <source>
        <strain evidence="2 3">ALL</strain>
    </source>
</reference>
<evidence type="ECO:0000313" key="3">
    <source>
        <dbReference type="Proteomes" id="UP000298663"/>
    </source>
</evidence>
<evidence type="ECO:0000313" key="2">
    <source>
        <dbReference type="EMBL" id="TKR80521.1"/>
    </source>
</evidence>
<name>A0A4U5NDF2_STECR</name>
<keyword evidence="3" id="KW-1185">Reference proteome</keyword>
<dbReference type="AlphaFoldDB" id="A0A4U5NDF2"/>
<gene>
    <name evidence="2" type="ORF">L596_014584</name>
</gene>
<reference evidence="2 3" key="1">
    <citation type="journal article" date="2015" name="Genome Biol.">
        <title>Comparative genomics of Steinernema reveals deeply conserved gene regulatory networks.</title>
        <authorList>
            <person name="Dillman A.R."/>
            <person name="Macchietto M."/>
            <person name="Porter C.F."/>
            <person name="Rogers A."/>
            <person name="Williams B."/>
            <person name="Antoshechkin I."/>
            <person name="Lee M.M."/>
            <person name="Goodwin Z."/>
            <person name="Lu X."/>
            <person name="Lewis E.E."/>
            <person name="Goodrich-Blair H."/>
            <person name="Stock S.P."/>
            <person name="Adams B.J."/>
            <person name="Sternberg P.W."/>
            <person name="Mortazavi A."/>
        </authorList>
    </citation>
    <scope>NUCLEOTIDE SEQUENCE [LARGE SCALE GENOMIC DNA]</scope>
    <source>
        <strain evidence="2 3">ALL</strain>
    </source>
</reference>